<name>A9UWS1_MONBE</name>
<dbReference type="PANTHER" id="PTHR33928">
    <property type="entry name" value="POLYGALACTURONASE QRT3"/>
    <property type="match status" value="1"/>
</dbReference>
<gene>
    <name evidence="2" type="ORF">MONBRDRAFT_7375</name>
</gene>
<dbReference type="GeneID" id="5890164"/>
<dbReference type="RefSeq" id="XP_001745031.1">
    <property type="nucleotide sequence ID" value="XM_001744979.1"/>
</dbReference>
<dbReference type="AlphaFoldDB" id="A9UWS1"/>
<reference evidence="2 3" key="1">
    <citation type="journal article" date="2008" name="Nature">
        <title>The genome of the choanoflagellate Monosiga brevicollis and the origin of metazoans.</title>
        <authorList>
            <consortium name="JGI Sequencing"/>
            <person name="King N."/>
            <person name="Westbrook M.J."/>
            <person name="Young S.L."/>
            <person name="Kuo A."/>
            <person name="Abedin M."/>
            <person name="Chapman J."/>
            <person name="Fairclough S."/>
            <person name="Hellsten U."/>
            <person name="Isogai Y."/>
            <person name="Letunic I."/>
            <person name="Marr M."/>
            <person name="Pincus D."/>
            <person name="Putnam N."/>
            <person name="Rokas A."/>
            <person name="Wright K.J."/>
            <person name="Zuzow R."/>
            <person name="Dirks W."/>
            <person name="Good M."/>
            <person name="Goodstein D."/>
            <person name="Lemons D."/>
            <person name="Li W."/>
            <person name="Lyons J.B."/>
            <person name="Morris A."/>
            <person name="Nichols S."/>
            <person name="Richter D.J."/>
            <person name="Salamov A."/>
            <person name="Bork P."/>
            <person name="Lim W.A."/>
            <person name="Manning G."/>
            <person name="Miller W.T."/>
            <person name="McGinnis W."/>
            <person name="Shapiro H."/>
            <person name="Tjian R."/>
            <person name="Grigoriev I.V."/>
            <person name="Rokhsar D."/>
        </authorList>
    </citation>
    <scope>NUCLEOTIDE SEQUENCE [LARGE SCALE GENOMIC DNA]</scope>
    <source>
        <strain evidence="3">MX1 / ATCC 50154</strain>
    </source>
</reference>
<accession>A9UWS1</accession>
<evidence type="ECO:0000256" key="1">
    <source>
        <dbReference type="SAM" id="SignalP"/>
    </source>
</evidence>
<dbReference type="InParanoid" id="A9UWS1"/>
<dbReference type="InterPro" id="IPR039279">
    <property type="entry name" value="QRT3-like"/>
</dbReference>
<proteinExistence type="predicted"/>
<dbReference type="Proteomes" id="UP000001357">
    <property type="component" value="Unassembled WGS sequence"/>
</dbReference>
<protein>
    <recommendedName>
        <fullName evidence="4">Plastocyanin-like domain-containing protein</fullName>
    </recommendedName>
</protein>
<dbReference type="GO" id="GO:0004650">
    <property type="term" value="F:polygalacturonase activity"/>
    <property type="evidence" value="ECO:0007669"/>
    <property type="project" value="InterPro"/>
</dbReference>
<evidence type="ECO:0000313" key="3">
    <source>
        <dbReference type="Proteomes" id="UP000001357"/>
    </source>
</evidence>
<feature type="signal peptide" evidence="1">
    <location>
        <begin position="1"/>
        <end position="24"/>
    </location>
</feature>
<evidence type="ECO:0008006" key="4">
    <source>
        <dbReference type="Google" id="ProtNLM"/>
    </source>
</evidence>
<sequence length="283" mass="30778">MAVHQPGCMAVVVGLVLLAGAAMGADGTRFPHYLRRVNELHLRAPQQLHSSPVHNFKADRGRSPCCFIDLEGGEYRISRPIQVPIYTANMQLGPTFPTDQFMLIVGIPDSCNVPQGSCNLDLNFPALFMDGSHRASGCMQINHVMGVTIGPGAYFLNFSNYGVHIYQGHEVMMDRCWLGETNFDFDFVRFGSVPNATAIQIDGNDHYVLNTIVFSSRIGVAVNGAADYVSGVHVWFPMNADYGFATVVTRPANGCKVLAETDKAISGIVTIEVDTSALDPGFM</sequence>
<organism evidence="2 3">
    <name type="scientific">Monosiga brevicollis</name>
    <name type="common">Choanoflagellate</name>
    <dbReference type="NCBI Taxonomy" id="81824"/>
    <lineage>
        <taxon>Eukaryota</taxon>
        <taxon>Choanoflagellata</taxon>
        <taxon>Craspedida</taxon>
        <taxon>Salpingoecidae</taxon>
        <taxon>Monosiga</taxon>
    </lineage>
</organism>
<dbReference type="EMBL" id="CH991548">
    <property type="protein sequence ID" value="EDQ90264.1"/>
    <property type="molecule type" value="Genomic_DNA"/>
</dbReference>
<keyword evidence="3" id="KW-1185">Reference proteome</keyword>
<dbReference type="KEGG" id="mbr:MONBRDRAFT_7375"/>
<feature type="chain" id="PRO_5002742430" description="Plastocyanin-like domain-containing protein" evidence="1">
    <location>
        <begin position="25"/>
        <end position="283"/>
    </location>
</feature>
<dbReference type="PANTHER" id="PTHR33928:SF2">
    <property type="entry name" value="PECTATE LYASE SUPERFAMILY PROTEIN DOMAIN-CONTAINING PROTEIN-RELATED"/>
    <property type="match status" value="1"/>
</dbReference>
<keyword evidence="1" id="KW-0732">Signal</keyword>
<evidence type="ECO:0000313" key="2">
    <source>
        <dbReference type="EMBL" id="EDQ90264.1"/>
    </source>
</evidence>